<accession>A0ABU3I966</accession>
<evidence type="ECO:0000313" key="1">
    <source>
        <dbReference type="EMBL" id="MDT3728334.1"/>
    </source>
</evidence>
<proteinExistence type="predicted"/>
<dbReference type="Proteomes" id="UP001181313">
    <property type="component" value="Unassembled WGS sequence"/>
</dbReference>
<reference evidence="1" key="1">
    <citation type="submission" date="2024-05" db="EMBL/GenBank/DDBJ databases">
        <title>30 novel species of actinomycetes from the DSMZ collection.</title>
        <authorList>
            <person name="Nouioui I."/>
        </authorList>
    </citation>
    <scope>NUCLEOTIDE SEQUENCE</scope>
    <source>
        <strain evidence="1">DSM 41972</strain>
    </source>
</reference>
<keyword evidence="2" id="KW-1185">Reference proteome</keyword>
<comment type="caution">
    <text evidence="1">The sequence shown here is derived from an EMBL/GenBank/DDBJ whole genome shotgun (WGS) entry which is preliminary data.</text>
</comment>
<name>A0ABU3I966_9ACTN</name>
<organism evidence="1 2">
    <name type="scientific">Streptomyces althioticus subsp. attaecolombicae</name>
    <dbReference type="NCBI Taxonomy" id="3075534"/>
    <lineage>
        <taxon>Bacteria</taxon>
        <taxon>Bacillati</taxon>
        <taxon>Actinomycetota</taxon>
        <taxon>Actinomycetes</taxon>
        <taxon>Kitasatosporales</taxon>
        <taxon>Streptomycetaceae</taxon>
        <taxon>Streptomyces</taxon>
        <taxon>Streptomyces althioticus group</taxon>
    </lineage>
</organism>
<protein>
    <submittedName>
        <fullName evidence="1">Uncharacterized protein</fullName>
    </submittedName>
</protein>
<sequence>MRDEERNAHRLTTTWLPEYDVRATTAPTAEEQGPRRGLELGRDELAALAVPARRNQLSAAPAPLAGDYGTWLAQQRHKAGPLPDDLRASTDTAIDQATDIRDRTTLGTDRLVADDTALEAFRSANRAMALQRRDTAIASARAGREDDRASYREAYDAIRAKGEAAASWRPFQPAFVLFDPDSLSRPEHPHRGTGHHALVDLLFFPTGGGETEACLGLAAYTFALRRLRGTIGSGTEARSGEAGVGVLMRHTLRLLTAQQFQHTAALVSGPRM</sequence>
<dbReference type="RefSeq" id="WP_337675218.1">
    <property type="nucleotide sequence ID" value="NZ_JAVSGH010000049.1"/>
</dbReference>
<dbReference type="EMBL" id="JAVSGH010000049">
    <property type="protein sequence ID" value="MDT3728334.1"/>
    <property type="molecule type" value="Genomic_DNA"/>
</dbReference>
<gene>
    <name evidence="1" type="ORF">ROS62_27020</name>
</gene>
<evidence type="ECO:0000313" key="2">
    <source>
        <dbReference type="Proteomes" id="UP001181313"/>
    </source>
</evidence>